<dbReference type="PROSITE" id="PS50088">
    <property type="entry name" value="ANK_REPEAT"/>
    <property type="match status" value="1"/>
</dbReference>
<feature type="repeat" description="ANK" evidence="1">
    <location>
        <begin position="103"/>
        <end position="125"/>
    </location>
</feature>
<dbReference type="PANTHER" id="PTHR24128:SF61">
    <property type="entry name" value="ANKYRIN REPEAT-CONTAINING PROTEIN BDA1-LIKE"/>
    <property type="match status" value="1"/>
</dbReference>
<dbReference type="SMART" id="SM00248">
    <property type="entry name" value="ANK"/>
    <property type="match status" value="5"/>
</dbReference>
<feature type="non-terminal residue" evidence="4">
    <location>
        <position position="1"/>
    </location>
</feature>
<feature type="transmembrane region" description="Helical" evidence="2">
    <location>
        <begin position="402"/>
        <end position="418"/>
    </location>
</feature>
<feature type="transmembrane region" description="Helical" evidence="2">
    <location>
        <begin position="366"/>
        <end position="390"/>
    </location>
</feature>
<dbReference type="Pfam" id="PF12796">
    <property type="entry name" value="Ank_2"/>
    <property type="match status" value="1"/>
</dbReference>
<keyword evidence="2" id="KW-0812">Transmembrane</keyword>
<protein>
    <recommendedName>
        <fullName evidence="3">PGG domain-containing protein</fullName>
    </recommendedName>
</protein>
<evidence type="ECO:0000313" key="5">
    <source>
        <dbReference type="Proteomes" id="UP001177140"/>
    </source>
</evidence>
<evidence type="ECO:0000256" key="2">
    <source>
        <dbReference type="SAM" id="Phobius"/>
    </source>
</evidence>
<feature type="domain" description="PGG" evidence="3">
    <location>
        <begin position="301"/>
        <end position="396"/>
    </location>
</feature>
<gene>
    <name evidence="4" type="ORF">MKW94_014771</name>
</gene>
<keyword evidence="2" id="KW-0472">Membrane</keyword>
<comment type="caution">
    <text evidence="4">The sequence shown here is derived from an EMBL/GenBank/DDBJ whole genome shotgun (WGS) entry which is preliminary data.</text>
</comment>
<proteinExistence type="predicted"/>
<dbReference type="Gene3D" id="1.25.40.20">
    <property type="entry name" value="Ankyrin repeat-containing domain"/>
    <property type="match status" value="2"/>
</dbReference>
<evidence type="ECO:0000313" key="4">
    <source>
        <dbReference type="EMBL" id="MCL7045392.1"/>
    </source>
</evidence>
<dbReference type="InterPro" id="IPR036770">
    <property type="entry name" value="Ankyrin_rpt-contain_sf"/>
</dbReference>
<keyword evidence="2" id="KW-1133">Transmembrane helix</keyword>
<organism evidence="4 5">
    <name type="scientific">Papaver nudicaule</name>
    <name type="common">Iceland poppy</name>
    <dbReference type="NCBI Taxonomy" id="74823"/>
    <lineage>
        <taxon>Eukaryota</taxon>
        <taxon>Viridiplantae</taxon>
        <taxon>Streptophyta</taxon>
        <taxon>Embryophyta</taxon>
        <taxon>Tracheophyta</taxon>
        <taxon>Spermatophyta</taxon>
        <taxon>Magnoliopsida</taxon>
        <taxon>Ranunculales</taxon>
        <taxon>Papaveraceae</taxon>
        <taxon>Papaveroideae</taxon>
        <taxon>Papaver</taxon>
    </lineage>
</organism>
<dbReference type="InterPro" id="IPR026961">
    <property type="entry name" value="PGG_dom"/>
</dbReference>
<dbReference type="PANTHER" id="PTHR24128">
    <property type="entry name" value="HOMEOBOX PROTEIN WARIAI"/>
    <property type="match status" value="1"/>
</dbReference>
<dbReference type="Pfam" id="PF13962">
    <property type="entry name" value="PGG"/>
    <property type="match status" value="1"/>
</dbReference>
<sequence>MDERLFTAALTGNVVHLHQLLNEDPLMLHSAALASAETPLHVASICGNLQFAKEMIRLKPEFAAELNQNGFGSIHLASANGHVEIVKELLMLNRDHCRLKGRERSTPLHYAAVKGRNDVINELISCCEDSVEDITIRDETALHLAVKNNQFEALRIMVDMVRRLNKGEILNKKDQEGNTVLHLAASLKNREASIYIAIAVELLLNKAPTFKPLEVNLMNKSNLTALDHLLLVLPMEANDRDIEAILRQAGEKRAQEIGRVLDLQVVENYSNNQTEITVAESPLDRLVGFFKFQRERDSPSDARNALLVIVVLIATATYQAGLSPPGGVWQDSGNVNNQTTSGSNNYVSTNTTGYAPGVAILSKSDAISFGIFLFFNSAGFYVSLFMIHILTCGFPLRLELHMCIWAMGFTYSITMFTITPNGRLGIMFNVLVVLFPIGIPFMSKWIRVVTEMK</sequence>
<dbReference type="SUPFAM" id="SSF48403">
    <property type="entry name" value="Ankyrin repeat"/>
    <property type="match status" value="1"/>
</dbReference>
<dbReference type="InterPro" id="IPR002110">
    <property type="entry name" value="Ankyrin_rpt"/>
</dbReference>
<feature type="transmembrane region" description="Helical" evidence="2">
    <location>
        <begin position="424"/>
        <end position="443"/>
    </location>
</feature>
<keyword evidence="1" id="KW-0040">ANK repeat</keyword>
<name>A0AA41VQ64_PAPNU</name>
<dbReference type="AlphaFoldDB" id="A0AA41VQ64"/>
<dbReference type="EMBL" id="JAJJMA010269212">
    <property type="protein sequence ID" value="MCL7045392.1"/>
    <property type="molecule type" value="Genomic_DNA"/>
</dbReference>
<dbReference type="Proteomes" id="UP001177140">
    <property type="component" value="Unassembled WGS sequence"/>
</dbReference>
<accession>A0AA41VQ64</accession>
<keyword evidence="5" id="KW-1185">Reference proteome</keyword>
<evidence type="ECO:0000256" key="1">
    <source>
        <dbReference type="PROSITE-ProRule" id="PRU00023"/>
    </source>
</evidence>
<dbReference type="PROSITE" id="PS50297">
    <property type="entry name" value="ANK_REP_REGION"/>
    <property type="match status" value="1"/>
</dbReference>
<evidence type="ECO:0000259" key="3">
    <source>
        <dbReference type="Pfam" id="PF13962"/>
    </source>
</evidence>
<reference evidence="4" key="1">
    <citation type="submission" date="2022-03" db="EMBL/GenBank/DDBJ databases">
        <title>A functionally conserved STORR gene fusion in Papaver species that diverged 16.8 million years ago.</title>
        <authorList>
            <person name="Catania T."/>
        </authorList>
    </citation>
    <scope>NUCLEOTIDE SEQUENCE</scope>
    <source>
        <strain evidence="4">S-191538</strain>
    </source>
</reference>